<dbReference type="SUPFAM" id="SSF53300">
    <property type="entry name" value="vWA-like"/>
    <property type="match status" value="1"/>
</dbReference>
<dbReference type="PROSITE" id="PS50234">
    <property type="entry name" value="VWFA"/>
    <property type="match status" value="1"/>
</dbReference>
<evidence type="ECO:0000256" key="1">
    <source>
        <dbReference type="SAM" id="Phobius"/>
    </source>
</evidence>
<dbReference type="OrthoDB" id="5386315at2"/>
<keyword evidence="1" id="KW-0812">Transmembrane</keyword>
<keyword evidence="4" id="KW-1185">Reference proteome</keyword>
<evidence type="ECO:0000313" key="4">
    <source>
        <dbReference type="Proteomes" id="UP000006732"/>
    </source>
</evidence>
<dbReference type="Proteomes" id="UP000006732">
    <property type="component" value="Chromosome"/>
</dbReference>
<dbReference type="KEGG" id="ppd:Ppro_1218"/>
<dbReference type="HOGENOM" id="CLU_754092_0_0_7"/>
<evidence type="ECO:0000259" key="2">
    <source>
        <dbReference type="PROSITE" id="PS50234"/>
    </source>
</evidence>
<evidence type="ECO:0000313" key="3">
    <source>
        <dbReference type="EMBL" id="ABK98839.1"/>
    </source>
</evidence>
<sequence>MSIQYPWALLLLAIIPAVLVATKKCAVRTGFSWVAALDRELRPGPLKAYGADLLAATAMVLIVLAIANVQYSSYWQKTYPESRWIMLVQDLSGSMGRSGEEGASQTLGDVALDGASSFIDMRKKDDLIGIIAFSDVAQLVAPPSFDREILKRKLELLRRKNDSPLFRDLVLGGETNASYATWLAVCVFFMFLPEENQPSYEQINDMRYSLMGRSGTALHIPAQLKDIDFGRGMAIVLFTDGRIESSQGNGDVESGLLNFINVISLVRRLGIRLYLVVVGGEVANDVRQAIEEPVGGSSAGHVFSMPRSLDKARIASVYNNINTMEKNRLLVKLEKRKKDTRRPLALAAAVMLAACCLVRILPATRRI</sequence>
<proteinExistence type="predicted"/>
<dbReference type="STRING" id="338966.Ppro_1218"/>
<reference evidence="3 4" key="1">
    <citation type="submission" date="2006-10" db="EMBL/GenBank/DDBJ databases">
        <title>Complete sequence of chromosome of Pelobacter propionicus DSM 2379.</title>
        <authorList>
            <consortium name="US DOE Joint Genome Institute"/>
            <person name="Copeland A."/>
            <person name="Lucas S."/>
            <person name="Lapidus A."/>
            <person name="Barry K."/>
            <person name="Detter J.C."/>
            <person name="Glavina del Rio T."/>
            <person name="Hammon N."/>
            <person name="Israni S."/>
            <person name="Dalin E."/>
            <person name="Tice H."/>
            <person name="Pitluck S."/>
            <person name="Saunders E."/>
            <person name="Brettin T."/>
            <person name="Bruce D."/>
            <person name="Han C."/>
            <person name="Tapia R."/>
            <person name="Schmutz J."/>
            <person name="Larimer F."/>
            <person name="Land M."/>
            <person name="Hauser L."/>
            <person name="Kyrpides N."/>
            <person name="Kim E."/>
            <person name="Lovley D."/>
            <person name="Richardson P."/>
        </authorList>
    </citation>
    <scope>NUCLEOTIDE SEQUENCE [LARGE SCALE GENOMIC DNA]</scope>
    <source>
        <strain evidence="4">DSM 2379 / NBRC 103807 / OttBd1</strain>
    </source>
</reference>
<dbReference type="InterPro" id="IPR002035">
    <property type="entry name" value="VWF_A"/>
</dbReference>
<organism evidence="3 4">
    <name type="scientific">Pelobacter propionicus (strain DSM 2379 / NBRC 103807 / OttBd1)</name>
    <dbReference type="NCBI Taxonomy" id="338966"/>
    <lineage>
        <taxon>Bacteria</taxon>
        <taxon>Pseudomonadati</taxon>
        <taxon>Thermodesulfobacteriota</taxon>
        <taxon>Desulfuromonadia</taxon>
        <taxon>Desulfuromonadales</taxon>
        <taxon>Desulfuromonadaceae</taxon>
        <taxon>Pelobacter</taxon>
    </lineage>
</organism>
<keyword evidence="1" id="KW-1133">Transmembrane helix</keyword>
<dbReference type="Pfam" id="PF13519">
    <property type="entry name" value="VWA_2"/>
    <property type="match status" value="1"/>
</dbReference>
<keyword evidence="1" id="KW-0472">Membrane</keyword>
<accession>A1ANB9</accession>
<dbReference type="InterPro" id="IPR036465">
    <property type="entry name" value="vWFA_dom_sf"/>
</dbReference>
<dbReference type="eggNOG" id="COG2304">
    <property type="taxonomic scope" value="Bacteria"/>
</dbReference>
<protein>
    <recommendedName>
        <fullName evidence="2">VWFA domain-containing protein</fullName>
    </recommendedName>
</protein>
<name>A1ANB9_PELPD</name>
<feature type="domain" description="VWFA" evidence="2">
    <location>
        <begin position="84"/>
        <end position="321"/>
    </location>
</feature>
<feature type="transmembrane region" description="Helical" evidence="1">
    <location>
        <begin position="344"/>
        <end position="361"/>
    </location>
</feature>
<dbReference type="AlphaFoldDB" id="A1ANB9"/>
<dbReference type="EMBL" id="CP000482">
    <property type="protein sequence ID" value="ABK98839.1"/>
    <property type="molecule type" value="Genomic_DNA"/>
</dbReference>
<feature type="transmembrane region" description="Helical" evidence="1">
    <location>
        <begin position="46"/>
        <end position="67"/>
    </location>
</feature>
<gene>
    <name evidence="3" type="ordered locus">Ppro_1218</name>
</gene>
<dbReference type="Gene3D" id="3.40.50.410">
    <property type="entry name" value="von Willebrand factor, type A domain"/>
    <property type="match status" value="1"/>
</dbReference>
<dbReference type="RefSeq" id="WP_011735141.1">
    <property type="nucleotide sequence ID" value="NC_008609.1"/>
</dbReference>